<dbReference type="Pfam" id="PF20723">
    <property type="entry name" value="Pellino_RING"/>
    <property type="match status" value="1"/>
</dbReference>
<feature type="domain" description="Pellino FHA" evidence="4">
    <location>
        <begin position="213"/>
        <end position="447"/>
    </location>
</feature>
<keyword evidence="7" id="KW-1185">Reference proteome</keyword>
<dbReference type="InterPro" id="IPR006800">
    <property type="entry name" value="Pellino_fam"/>
</dbReference>
<evidence type="ECO:0000259" key="5">
    <source>
        <dbReference type="Pfam" id="PF20723"/>
    </source>
</evidence>
<feature type="region of interest" description="Disordered" evidence="3">
    <location>
        <begin position="152"/>
        <end position="175"/>
    </location>
</feature>
<dbReference type="GO" id="GO:0000209">
    <property type="term" value="P:protein polyubiquitination"/>
    <property type="evidence" value="ECO:0007669"/>
    <property type="project" value="InterPro"/>
</dbReference>
<gene>
    <name evidence="6" type="primary">Pli</name>
    <name evidence="6" type="ORF">TNIN_271441</name>
</gene>
<feature type="compositionally biased region" description="Basic and acidic residues" evidence="3">
    <location>
        <begin position="584"/>
        <end position="601"/>
    </location>
</feature>
<feature type="region of interest" description="Disordered" evidence="3">
    <location>
        <begin position="584"/>
        <end position="650"/>
    </location>
</feature>
<dbReference type="EMBL" id="BMAV01018404">
    <property type="protein sequence ID" value="GFY70782.1"/>
    <property type="molecule type" value="Genomic_DNA"/>
</dbReference>
<dbReference type="OrthoDB" id="8801906at2759"/>
<accession>A0A8X6YEZ7</accession>
<dbReference type="AlphaFoldDB" id="A0A8X6YEZ7"/>
<dbReference type="Proteomes" id="UP000886998">
    <property type="component" value="Unassembled WGS sequence"/>
</dbReference>
<evidence type="ECO:0000256" key="2">
    <source>
        <dbReference type="ARBA" id="ARBA00022553"/>
    </source>
</evidence>
<proteinExistence type="inferred from homology"/>
<organism evidence="6 7">
    <name type="scientific">Trichonephila inaurata madagascariensis</name>
    <dbReference type="NCBI Taxonomy" id="2747483"/>
    <lineage>
        <taxon>Eukaryota</taxon>
        <taxon>Metazoa</taxon>
        <taxon>Ecdysozoa</taxon>
        <taxon>Arthropoda</taxon>
        <taxon>Chelicerata</taxon>
        <taxon>Arachnida</taxon>
        <taxon>Araneae</taxon>
        <taxon>Araneomorphae</taxon>
        <taxon>Entelegynae</taxon>
        <taxon>Araneoidea</taxon>
        <taxon>Nephilidae</taxon>
        <taxon>Trichonephila</taxon>
        <taxon>Trichonephila inaurata</taxon>
    </lineage>
</organism>
<evidence type="ECO:0000256" key="3">
    <source>
        <dbReference type="SAM" id="MobiDB-lite"/>
    </source>
</evidence>
<dbReference type="InterPro" id="IPR048335">
    <property type="entry name" value="Pellino_RING"/>
</dbReference>
<keyword evidence="2" id="KW-0597">Phosphoprotein</keyword>
<evidence type="ECO:0000313" key="7">
    <source>
        <dbReference type="Proteomes" id="UP000886998"/>
    </source>
</evidence>
<feature type="domain" description="Pellino RING" evidence="5">
    <location>
        <begin position="471"/>
        <end position="577"/>
    </location>
</feature>
<comment type="caution">
    <text evidence="6">The sequence shown here is derived from an EMBL/GenBank/DDBJ whole genome shotgun (WGS) entry which is preliminary data.</text>
</comment>
<sequence length="684" mass="77050">MFMQKVLNWIVPLQETEGHLHNDEEDISSIAEGINETSYKFAKANTTPSYGTLTSIMEPDRNPADSDCISESFESVEEMNFIRADEKPHLIGYMQSNDKCSKYPNVKNDNQSSNHLPDSGAGGDGFTNYSSIVGCEDTVQCKNYPSVKSSKMRKSISIQTSPKKRHNPPLQQPECPLIRISPTKEKKNQLRTKMSSKYFFRGSELSRSGTPESSIYGALVVLGCNNFAFQNLFRLMKSKYVLRRRYHPNGVKESFSFVTSRSKPLSRSPNAHTVSYNVSNTRSVVVEYTRDNSTDMFQIGRYESSPVDFRVLDVNRKRNGVSRFACRIIVQRHGGRQARVYAAAFDVTGNIFLGEGALICMREGKMDGFTTNGILIKHPNSQWREVSVCGYIYPIRSPNVEFKKRPRIVEETNVLQDGTLIDLCGVTLVWRTPEGLRNAPCEESLKKIENVFHEFAIECELLVPNVLPDGKERTFIFMSCGHIIRLSVSTNNLEGWSCPVCRCIGPISELKVGKEPAFYVDNGCPSHAFKPCGHVTNLGTIQYWSAVKIPEHRNIQETRCPFCATKLNSISNYIELKHSGVLRDHPAGRYEEHPAEDRGDPTDSQQMGEQSAPRLAQPKQRKVPVQGGRCGRERRLQGHPRAGRLPQEYRREGRSGAIHLLLGYRVLAFTAQKGQSTLLITFSP</sequence>
<dbReference type="PANTHER" id="PTHR12098">
    <property type="entry name" value="E3 UBIQUITIN-PROTEIN LIGASE PELLINO-RELATED"/>
    <property type="match status" value="1"/>
</dbReference>
<dbReference type="Pfam" id="PF04710">
    <property type="entry name" value="Pellino_FHA"/>
    <property type="match status" value="1"/>
</dbReference>
<dbReference type="InterPro" id="IPR048334">
    <property type="entry name" value="Pellino_FHA"/>
</dbReference>
<reference evidence="6" key="1">
    <citation type="submission" date="2020-08" db="EMBL/GenBank/DDBJ databases">
        <title>Multicomponent nature underlies the extraordinary mechanical properties of spider dragline silk.</title>
        <authorList>
            <person name="Kono N."/>
            <person name="Nakamura H."/>
            <person name="Mori M."/>
            <person name="Yoshida Y."/>
            <person name="Ohtoshi R."/>
            <person name="Malay A.D."/>
            <person name="Moran D.A.P."/>
            <person name="Tomita M."/>
            <person name="Numata K."/>
            <person name="Arakawa K."/>
        </authorList>
    </citation>
    <scope>NUCLEOTIDE SEQUENCE</scope>
</reference>
<evidence type="ECO:0000256" key="1">
    <source>
        <dbReference type="ARBA" id="ARBA00005639"/>
    </source>
</evidence>
<dbReference type="GO" id="GO:0008592">
    <property type="term" value="P:regulation of Toll signaling pathway"/>
    <property type="evidence" value="ECO:0007669"/>
    <property type="project" value="InterPro"/>
</dbReference>
<protein>
    <submittedName>
        <fullName evidence="6">Protein pellino</fullName>
    </submittedName>
</protein>
<comment type="similarity">
    <text evidence="1">Belongs to the pellino family.</text>
</comment>
<evidence type="ECO:0000313" key="6">
    <source>
        <dbReference type="EMBL" id="GFY70782.1"/>
    </source>
</evidence>
<dbReference type="PANTHER" id="PTHR12098:SF2">
    <property type="entry name" value="PROTEIN PELLINO"/>
    <property type="match status" value="1"/>
</dbReference>
<name>A0A8X6YEZ7_9ARAC</name>
<dbReference type="GO" id="GO:0061630">
    <property type="term" value="F:ubiquitin protein ligase activity"/>
    <property type="evidence" value="ECO:0007669"/>
    <property type="project" value="InterPro"/>
</dbReference>
<evidence type="ECO:0000259" key="4">
    <source>
        <dbReference type="Pfam" id="PF04710"/>
    </source>
</evidence>